<sequence>MATGYYITARVSKFPLDYAVSSEEAQALLKHHQAVHPDATIEPMDSYFERSRAETLTLFPLSRITRRFYEAMLGVLPPQYMSGVAGFFLSEAVTERIHAQFIEYNGRTYGGYADLARETRRIWTIADIVALESQAGDYTPTLDWFPAD</sequence>
<dbReference type="RefSeq" id="WP_006953716.1">
    <property type="nucleotide sequence ID" value="NZ_CAVK010000072.1"/>
</dbReference>
<dbReference type="Proteomes" id="UP000013201">
    <property type="component" value="Unassembled WGS sequence"/>
</dbReference>
<name>N1MKN7_9SPHN</name>
<evidence type="ECO:0000313" key="1">
    <source>
        <dbReference type="EMBL" id="CCW17299.1"/>
    </source>
</evidence>
<keyword evidence="2" id="KW-1185">Reference proteome</keyword>
<reference evidence="1 2" key="1">
    <citation type="submission" date="2013-03" db="EMBL/GenBank/DDBJ databases">
        <authorList>
            <person name="Le V."/>
        </authorList>
    </citation>
    <scope>NUCLEOTIDE SEQUENCE [LARGE SCALE GENOMIC DNA]</scope>
    <source>
        <strain evidence="1 2">BiD32</strain>
    </source>
</reference>
<organism evidence="1 2">
    <name type="scientific">Sphingobium indicum BiD32</name>
    <dbReference type="NCBI Taxonomy" id="1301087"/>
    <lineage>
        <taxon>Bacteria</taxon>
        <taxon>Pseudomonadati</taxon>
        <taxon>Pseudomonadota</taxon>
        <taxon>Alphaproteobacteria</taxon>
        <taxon>Sphingomonadales</taxon>
        <taxon>Sphingomonadaceae</taxon>
        <taxon>Sphingobium</taxon>
    </lineage>
</organism>
<protein>
    <submittedName>
        <fullName evidence="1">Uncharacterized protein</fullName>
    </submittedName>
</protein>
<accession>N1MKN7</accession>
<proteinExistence type="predicted"/>
<dbReference type="AlphaFoldDB" id="N1MKN7"/>
<dbReference type="OrthoDB" id="7470170at2"/>
<gene>
    <name evidence="1" type="ORF">EBBID32_16380</name>
</gene>
<evidence type="ECO:0000313" key="2">
    <source>
        <dbReference type="Proteomes" id="UP000013201"/>
    </source>
</evidence>
<reference evidence="2" key="2">
    <citation type="submission" date="2013-04" db="EMBL/GenBank/DDBJ databases">
        <title>Bisphenol A degrading Sphingobium sp. strain BiD32.</title>
        <authorList>
            <person name="Nielsen J.L."/>
            <person name="Zhou N.A."/>
            <person name="Kjeldal H."/>
        </authorList>
    </citation>
    <scope>NUCLEOTIDE SEQUENCE [LARGE SCALE GENOMIC DNA]</scope>
    <source>
        <strain evidence="2">BiD32</strain>
    </source>
</reference>
<dbReference type="EMBL" id="CAVK010000072">
    <property type="protein sequence ID" value="CCW17299.1"/>
    <property type="molecule type" value="Genomic_DNA"/>
</dbReference>
<comment type="caution">
    <text evidence="1">The sequence shown here is derived from an EMBL/GenBank/DDBJ whole genome shotgun (WGS) entry which is preliminary data.</text>
</comment>